<sequence>MNLFKKSSATRQISLVVTMGISMFLLPAHSGADSILPNLPVVESTTKKVAIVIDDFGNNMEGTTEMLNLPIPFTVAVMPFLPSTKQDAQLAHDKGHEVILHLPMEPVRGKKSWLGPGAITTDLSSDEIHKRIVAAIEDVPYAIGINNHMGSKATADERVMNILVDICKERNLILLDSRTSPKSLIGKLASQKGVPFSENQLFFDDLYTYSHISKQMVRFKKLVRDRDLVIAIGHVGPPGKKTAQVIKEAIPTLQKEATFVSLSQTVKLNLK</sequence>
<organism evidence="1 2">
    <name type="scientific">Paenibacillus aceris</name>
    <dbReference type="NCBI Taxonomy" id="869555"/>
    <lineage>
        <taxon>Bacteria</taxon>
        <taxon>Bacillati</taxon>
        <taxon>Bacillota</taxon>
        <taxon>Bacilli</taxon>
        <taxon>Bacillales</taxon>
        <taxon>Paenibacillaceae</taxon>
        <taxon>Paenibacillus</taxon>
    </lineage>
</organism>
<dbReference type="SUPFAM" id="SSF88713">
    <property type="entry name" value="Glycoside hydrolase/deacetylase"/>
    <property type="match status" value="1"/>
</dbReference>
<gene>
    <name evidence="1" type="ORF">J2Z65_005341</name>
</gene>
<dbReference type="PANTHER" id="PTHR30105:SF2">
    <property type="entry name" value="DIVERGENT POLYSACCHARIDE DEACETYLASE SUPERFAMILY"/>
    <property type="match status" value="1"/>
</dbReference>
<proteinExistence type="predicted"/>
<evidence type="ECO:0000313" key="1">
    <source>
        <dbReference type="EMBL" id="MBP1966083.1"/>
    </source>
</evidence>
<evidence type="ECO:0000313" key="2">
    <source>
        <dbReference type="Proteomes" id="UP001519344"/>
    </source>
</evidence>
<dbReference type="InterPro" id="IPR011330">
    <property type="entry name" value="Glyco_hydro/deAcase_b/a-brl"/>
</dbReference>
<keyword evidence="2" id="KW-1185">Reference proteome</keyword>
<protein>
    <submittedName>
        <fullName evidence="1">Polysaccharide deacetylase 2 family uncharacterized protein YibQ</fullName>
    </submittedName>
</protein>
<dbReference type="EMBL" id="JAGGKV010000018">
    <property type="protein sequence ID" value="MBP1966083.1"/>
    <property type="molecule type" value="Genomic_DNA"/>
</dbReference>
<dbReference type="CDD" id="cd10936">
    <property type="entry name" value="CE4_DAC2"/>
    <property type="match status" value="1"/>
</dbReference>
<dbReference type="RefSeq" id="WP_240160103.1">
    <property type="nucleotide sequence ID" value="NZ_JAAOZR010000098.1"/>
</dbReference>
<dbReference type="Gene3D" id="3.20.20.370">
    <property type="entry name" value="Glycoside hydrolase/deacetylase"/>
    <property type="match status" value="1"/>
</dbReference>
<dbReference type="Proteomes" id="UP001519344">
    <property type="component" value="Unassembled WGS sequence"/>
</dbReference>
<accession>A0ABS4I5H8</accession>
<name>A0ABS4I5H8_9BACL</name>
<dbReference type="Pfam" id="PF04748">
    <property type="entry name" value="Polysacc_deac_2"/>
    <property type="match status" value="1"/>
</dbReference>
<dbReference type="InterPro" id="IPR006837">
    <property type="entry name" value="Divergent_DAC"/>
</dbReference>
<reference evidence="1 2" key="1">
    <citation type="submission" date="2021-03" db="EMBL/GenBank/DDBJ databases">
        <title>Genomic Encyclopedia of Type Strains, Phase IV (KMG-IV): sequencing the most valuable type-strain genomes for metagenomic binning, comparative biology and taxonomic classification.</title>
        <authorList>
            <person name="Goeker M."/>
        </authorList>
    </citation>
    <scope>NUCLEOTIDE SEQUENCE [LARGE SCALE GENOMIC DNA]</scope>
    <source>
        <strain evidence="1 2">DSM 24950</strain>
    </source>
</reference>
<comment type="caution">
    <text evidence="1">The sequence shown here is derived from an EMBL/GenBank/DDBJ whole genome shotgun (WGS) entry which is preliminary data.</text>
</comment>
<dbReference type="PANTHER" id="PTHR30105">
    <property type="entry name" value="UNCHARACTERIZED YIBQ-RELATED"/>
    <property type="match status" value="1"/>
</dbReference>